<keyword evidence="14" id="KW-1185">Reference proteome</keyword>
<keyword evidence="11" id="KW-1133">Transmembrane helix</keyword>
<dbReference type="PANTHER" id="PTHR24421">
    <property type="entry name" value="NITRATE/NITRITE SENSOR PROTEIN NARX-RELATED"/>
    <property type="match status" value="1"/>
</dbReference>
<dbReference type="Pfam" id="PF02518">
    <property type="entry name" value="HATPase_c"/>
    <property type="match status" value="1"/>
</dbReference>
<accession>A0ABW0C046</accession>
<evidence type="ECO:0000256" key="4">
    <source>
        <dbReference type="ARBA" id="ARBA00022679"/>
    </source>
</evidence>
<dbReference type="EC" id="2.7.13.3" evidence="2"/>
<keyword evidence="11" id="KW-0812">Transmembrane</keyword>
<feature type="repeat" description="TPR" evidence="9">
    <location>
        <begin position="164"/>
        <end position="197"/>
    </location>
</feature>
<dbReference type="PROSITE" id="PS50109">
    <property type="entry name" value="HIS_KIN"/>
    <property type="match status" value="1"/>
</dbReference>
<evidence type="ECO:0000256" key="5">
    <source>
        <dbReference type="ARBA" id="ARBA00022741"/>
    </source>
</evidence>
<dbReference type="Pfam" id="PF07730">
    <property type="entry name" value="HisKA_3"/>
    <property type="match status" value="1"/>
</dbReference>
<evidence type="ECO:0000256" key="11">
    <source>
        <dbReference type="SAM" id="Phobius"/>
    </source>
</evidence>
<evidence type="ECO:0000256" key="10">
    <source>
        <dbReference type="SAM" id="Coils"/>
    </source>
</evidence>
<dbReference type="InterPro" id="IPR050482">
    <property type="entry name" value="Sensor_HK_TwoCompSys"/>
</dbReference>
<dbReference type="Proteomes" id="UP001596163">
    <property type="component" value="Unassembled WGS sequence"/>
</dbReference>
<proteinExistence type="predicted"/>
<evidence type="ECO:0000256" key="6">
    <source>
        <dbReference type="ARBA" id="ARBA00022777"/>
    </source>
</evidence>
<dbReference type="Gene3D" id="1.25.40.10">
    <property type="entry name" value="Tetratricopeptide repeat domain"/>
    <property type="match status" value="2"/>
</dbReference>
<protein>
    <recommendedName>
        <fullName evidence="2">histidine kinase</fullName>
        <ecNumber evidence="2">2.7.13.3</ecNumber>
    </recommendedName>
</protein>
<organism evidence="13 14">
    <name type="scientific">Algoriphagus aquatilis</name>
    <dbReference type="NCBI Taxonomy" id="490186"/>
    <lineage>
        <taxon>Bacteria</taxon>
        <taxon>Pseudomonadati</taxon>
        <taxon>Bacteroidota</taxon>
        <taxon>Cytophagia</taxon>
        <taxon>Cytophagales</taxon>
        <taxon>Cyclobacteriaceae</taxon>
        <taxon>Algoriphagus</taxon>
    </lineage>
</organism>
<keyword evidence="8" id="KW-0902">Two-component regulatory system</keyword>
<dbReference type="EMBL" id="JBHSKS010000022">
    <property type="protein sequence ID" value="MFC5193562.1"/>
    <property type="molecule type" value="Genomic_DNA"/>
</dbReference>
<feature type="repeat" description="TPR" evidence="9">
    <location>
        <begin position="204"/>
        <end position="237"/>
    </location>
</feature>
<dbReference type="InterPro" id="IPR036890">
    <property type="entry name" value="HATPase_C_sf"/>
</dbReference>
<dbReference type="SUPFAM" id="SSF55874">
    <property type="entry name" value="ATPase domain of HSP90 chaperone/DNA topoisomerase II/histidine kinase"/>
    <property type="match status" value="1"/>
</dbReference>
<keyword evidence="9" id="KW-0802">TPR repeat</keyword>
<dbReference type="SUPFAM" id="SSF48452">
    <property type="entry name" value="TPR-like"/>
    <property type="match status" value="2"/>
</dbReference>
<evidence type="ECO:0000313" key="13">
    <source>
        <dbReference type="EMBL" id="MFC5193562.1"/>
    </source>
</evidence>
<evidence type="ECO:0000256" key="1">
    <source>
        <dbReference type="ARBA" id="ARBA00000085"/>
    </source>
</evidence>
<evidence type="ECO:0000256" key="7">
    <source>
        <dbReference type="ARBA" id="ARBA00022840"/>
    </source>
</evidence>
<dbReference type="CDD" id="cd16917">
    <property type="entry name" value="HATPase_UhpB-NarQ-NarX-like"/>
    <property type="match status" value="1"/>
</dbReference>
<feature type="transmembrane region" description="Helical" evidence="11">
    <location>
        <begin position="394"/>
        <end position="414"/>
    </location>
</feature>
<dbReference type="SMART" id="SM00387">
    <property type="entry name" value="HATPase_c"/>
    <property type="match status" value="1"/>
</dbReference>
<dbReference type="PROSITE" id="PS50005">
    <property type="entry name" value="TPR"/>
    <property type="match status" value="3"/>
</dbReference>
<gene>
    <name evidence="13" type="ORF">ACFPIK_17445</name>
</gene>
<dbReference type="InterPro" id="IPR005467">
    <property type="entry name" value="His_kinase_dom"/>
</dbReference>
<dbReference type="Pfam" id="PF17874">
    <property type="entry name" value="TPR_MalT"/>
    <property type="match status" value="1"/>
</dbReference>
<evidence type="ECO:0000256" key="3">
    <source>
        <dbReference type="ARBA" id="ARBA00022553"/>
    </source>
</evidence>
<dbReference type="InterPro" id="IPR041617">
    <property type="entry name" value="TPR_MalT"/>
</dbReference>
<keyword evidence="7" id="KW-0067">ATP-binding</keyword>
<dbReference type="RefSeq" id="WP_377917619.1">
    <property type="nucleotide sequence ID" value="NZ_JBHSKS010000022.1"/>
</dbReference>
<evidence type="ECO:0000256" key="8">
    <source>
        <dbReference type="ARBA" id="ARBA00023012"/>
    </source>
</evidence>
<feature type="domain" description="Histidine kinase" evidence="12">
    <location>
        <begin position="453"/>
        <end position="646"/>
    </location>
</feature>
<dbReference type="InterPro" id="IPR003594">
    <property type="entry name" value="HATPase_dom"/>
</dbReference>
<keyword evidence="10" id="KW-0175">Coiled coil</keyword>
<name>A0ABW0C046_9BACT</name>
<feature type="coiled-coil region" evidence="10">
    <location>
        <begin position="416"/>
        <end position="447"/>
    </location>
</feature>
<dbReference type="PANTHER" id="PTHR24421:SF10">
    <property type="entry name" value="NITRATE_NITRITE SENSOR PROTEIN NARQ"/>
    <property type="match status" value="1"/>
</dbReference>
<dbReference type="Gene3D" id="1.20.5.1930">
    <property type="match status" value="1"/>
</dbReference>
<dbReference type="InterPro" id="IPR011712">
    <property type="entry name" value="Sig_transdc_His_kin_sub3_dim/P"/>
</dbReference>
<comment type="caution">
    <text evidence="13">The sequence shown here is derived from an EMBL/GenBank/DDBJ whole genome shotgun (WGS) entry which is preliminary data.</text>
</comment>
<evidence type="ECO:0000256" key="2">
    <source>
        <dbReference type="ARBA" id="ARBA00012438"/>
    </source>
</evidence>
<dbReference type="InterPro" id="IPR019734">
    <property type="entry name" value="TPR_rpt"/>
</dbReference>
<feature type="repeat" description="TPR" evidence="9">
    <location>
        <begin position="124"/>
        <end position="157"/>
    </location>
</feature>
<evidence type="ECO:0000313" key="14">
    <source>
        <dbReference type="Proteomes" id="UP001596163"/>
    </source>
</evidence>
<keyword evidence="11" id="KW-0472">Membrane</keyword>
<comment type="catalytic activity">
    <reaction evidence="1">
        <text>ATP + protein L-histidine = ADP + protein N-phospho-L-histidine.</text>
        <dbReference type="EC" id="2.7.13.3"/>
    </reaction>
</comment>
<dbReference type="Gene3D" id="3.30.565.10">
    <property type="entry name" value="Histidine kinase-like ATPase, C-terminal domain"/>
    <property type="match status" value="1"/>
</dbReference>
<sequence length="651" mass="73553">MRHRLIPLILFLAFSLNHLRAQTPRKIIDSLLVRVQEKLPADQLANMYGELGWQYAAINLDSAIYFGQKAVEKAEEAKDPKILAQAYSDLGSGILQKGDLQASKKLYLQSLKIREEIKDSLGMAKSYNALGFIYQREYQTDSAIAYFLKALPVFQKSNAQLNAAAVLNNLGVIYQNLPDYQKAKQAYEQAITIREELGDFRSVIGTYNNLGTVYKYLGEFDLAESYFQKAIVKATELEDPMNQAISYRIYAMFLLEKGDLDNLEEIARKGLIVARQVNTQYEVAALETALGSALNAKGKFREAKPLLLSAAANFQEQGSEEDVLFPYFELVSLYAALGQADSSRYYSNLYQQTLRSKVEKESKEVVAELETKYQTELKDLQIAEQQLQIRNQNLLIFGSLGLAFILAVVGYLLYKQQKLKNRQLQQEDELKTALAQLETQNKLQEQRMLISRDLHDNIGAQLTFIISAIENLKYFEPIKEQLTVRYDTIASFTKQTITELRDTIWAMNSGQVTWDSLMLRIQDYVQKARESKSSMHFDCEVAENLDSHSLLASSDSIQVLRIVQEAVQNAVKYSEASQVQIKFHATKKDLVATIHDNGKGFDQGTILLGNGLYNMQKRAEELGGKVEIKSGLGQGTTVKLTWPMSGSKEKN</sequence>
<evidence type="ECO:0000256" key="9">
    <source>
        <dbReference type="PROSITE-ProRule" id="PRU00339"/>
    </source>
</evidence>
<evidence type="ECO:0000259" key="12">
    <source>
        <dbReference type="PROSITE" id="PS50109"/>
    </source>
</evidence>
<keyword evidence="3" id="KW-0597">Phosphoprotein</keyword>
<dbReference type="InterPro" id="IPR011990">
    <property type="entry name" value="TPR-like_helical_dom_sf"/>
</dbReference>
<keyword evidence="6" id="KW-0418">Kinase</keyword>
<keyword evidence="5" id="KW-0547">Nucleotide-binding</keyword>
<reference evidence="14" key="1">
    <citation type="journal article" date="2019" name="Int. J. Syst. Evol. Microbiol.">
        <title>The Global Catalogue of Microorganisms (GCM) 10K type strain sequencing project: providing services to taxonomists for standard genome sequencing and annotation.</title>
        <authorList>
            <consortium name="The Broad Institute Genomics Platform"/>
            <consortium name="The Broad Institute Genome Sequencing Center for Infectious Disease"/>
            <person name="Wu L."/>
            <person name="Ma J."/>
        </authorList>
    </citation>
    <scope>NUCLEOTIDE SEQUENCE [LARGE SCALE GENOMIC DNA]</scope>
    <source>
        <strain evidence="14">CGMCC 1.7030</strain>
    </source>
</reference>
<dbReference type="SMART" id="SM00028">
    <property type="entry name" value="TPR"/>
    <property type="match status" value="5"/>
</dbReference>
<keyword evidence="4" id="KW-0808">Transferase</keyword>